<evidence type="ECO:0000313" key="1">
    <source>
        <dbReference type="EMBL" id="EHK56849.1"/>
    </source>
</evidence>
<dbReference type="PATRIC" id="fig|1107882.3.peg.2517"/>
<organism evidence="1 2">
    <name type="scientific">Mesorhizobium alhagi CCNWXJ12-2</name>
    <dbReference type="NCBI Taxonomy" id="1107882"/>
    <lineage>
        <taxon>Bacteria</taxon>
        <taxon>Pseudomonadati</taxon>
        <taxon>Pseudomonadota</taxon>
        <taxon>Alphaproteobacteria</taxon>
        <taxon>Hyphomicrobiales</taxon>
        <taxon>Phyllobacteriaceae</taxon>
        <taxon>Allomesorhizobium</taxon>
    </lineage>
</organism>
<dbReference type="Proteomes" id="UP000003250">
    <property type="component" value="Unassembled WGS sequence"/>
</dbReference>
<sequence length="46" mass="4865">MLVGYARQGISSCGDDHARSALEALVPLSHDIDAVVRCARADLLTP</sequence>
<accession>H0HQY7</accession>
<dbReference type="EMBL" id="AHAM01000097">
    <property type="protein sequence ID" value="EHK56849.1"/>
    <property type="molecule type" value="Genomic_DNA"/>
</dbReference>
<reference evidence="1 2" key="1">
    <citation type="journal article" date="2012" name="J. Bacteriol.">
        <title>Draft Genome Sequence of Mesorhizobium alhagi CCNWXJ12-2T, a Novel Salt-Resistant Species Isolated from the Desert of Northwestern China.</title>
        <authorList>
            <person name="Zhou M."/>
            <person name="Chen W."/>
            <person name="Chen H."/>
            <person name="Wei G."/>
        </authorList>
    </citation>
    <scope>NUCLEOTIDE SEQUENCE [LARGE SCALE GENOMIC DNA]</scope>
    <source>
        <strain evidence="1 2">CCNWXJ12-2</strain>
    </source>
</reference>
<evidence type="ECO:0000313" key="2">
    <source>
        <dbReference type="Proteomes" id="UP000003250"/>
    </source>
</evidence>
<keyword evidence="2" id="KW-1185">Reference proteome</keyword>
<dbReference type="AlphaFoldDB" id="H0HQY7"/>
<protein>
    <submittedName>
        <fullName evidence="1">Uncharacterized protein</fullName>
    </submittedName>
</protein>
<name>H0HQY7_9HYPH</name>
<gene>
    <name evidence="1" type="ORF">MAXJ12_12847</name>
</gene>
<proteinExistence type="predicted"/>